<accession>A0A7W9EU35</accession>
<gene>
    <name evidence="2" type="ORF">FHS94_001695</name>
</gene>
<keyword evidence="1" id="KW-0812">Transmembrane</keyword>
<keyword evidence="1" id="KW-0472">Membrane</keyword>
<sequence length="110" mass="12415">MSDLDDGTADHAVERDGGRVRLPNWPRLMGVSLAAAYFGICPARFRSIGIRPVRIGRRVLWDRNSLDRFIDAMTGSPVTPRNTGALATAMERRFFERLKNEAEKEGRRKA</sequence>
<protein>
    <submittedName>
        <fullName evidence="2">Uncharacterized protein</fullName>
    </submittedName>
</protein>
<comment type="caution">
    <text evidence="2">The sequence shown here is derived from an EMBL/GenBank/DDBJ whole genome shotgun (WGS) entry which is preliminary data.</text>
</comment>
<name>A0A7W9EU35_9SPHN</name>
<evidence type="ECO:0000256" key="1">
    <source>
        <dbReference type="SAM" id="Phobius"/>
    </source>
</evidence>
<evidence type="ECO:0000313" key="3">
    <source>
        <dbReference type="Proteomes" id="UP000546200"/>
    </source>
</evidence>
<feature type="transmembrane region" description="Helical" evidence="1">
    <location>
        <begin position="25"/>
        <end position="45"/>
    </location>
</feature>
<keyword evidence="1" id="KW-1133">Transmembrane helix</keyword>
<dbReference type="RefSeq" id="WP_184056509.1">
    <property type="nucleotide sequence ID" value="NZ_JACIJK010000004.1"/>
</dbReference>
<organism evidence="2 3">
    <name type="scientific">Sphingomonas aerophila</name>
    <dbReference type="NCBI Taxonomy" id="1344948"/>
    <lineage>
        <taxon>Bacteria</taxon>
        <taxon>Pseudomonadati</taxon>
        <taxon>Pseudomonadota</taxon>
        <taxon>Alphaproteobacteria</taxon>
        <taxon>Sphingomonadales</taxon>
        <taxon>Sphingomonadaceae</taxon>
        <taxon>Sphingomonas</taxon>
    </lineage>
</organism>
<proteinExistence type="predicted"/>
<dbReference type="Proteomes" id="UP000546200">
    <property type="component" value="Unassembled WGS sequence"/>
</dbReference>
<evidence type="ECO:0000313" key="2">
    <source>
        <dbReference type="EMBL" id="MBB5714859.1"/>
    </source>
</evidence>
<reference evidence="2 3" key="1">
    <citation type="submission" date="2020-08" db="EMBL/GenBank/DDBJ databases">
        <title>Genomic Encyclopedia of Type Strains, Phase IV (KMG-IV): sequencing the most valuable type-strain genomes for metagenomic binning, comparative biology and taxonomic classification.</title>
        <authorList>
            <person name="Goeker M."/>
        </authorList>
    </citation>
    <scope>NUCLEOTIDE SEQUENCE [LARGE SCALE GENOMIC DNA]</scope>
    <source>
        <strain evidence="2 3">DSM 100044</strain>
    </source>
</reference>
<keyword evidence="3" id="KW-1185">Reference proteome</keyword>
<dbReference type="AlphaFoldDB" id="A0A7W9EU35"/>
<dbReference type="EMBL" id="JACIJK010000004">
    <property type="protein sequence ID" value="MBB5714859.1"/>
    <property type="molecule type" value="Genomic_DNA"/>
</dbReference>